<organism evidence="12 18">
    <name type="scientific">Acetobacter cerevisiae</name>
    <dbReference type="NCBI Taxonomy" id="178900"/>
    <lineage>
        <taxon>Bacteria</taxon>
        <taxon>Pseudomonadati</taxon>
        <taxon>Pseudomonadota</taxon>
        <taxon>Alphaproteobacteria</taxon>
        <taxon>Acetobacterales</taxon>
        <taxon>Acetobacteraceae</taxon>
        <taxon>Acetobacter</taxon>
    </lineage>
</organism>
<evidence type="ECO:0000313" key="13">
    <source>
        <dbReference type="EMBL" id="KXV72539.1"/>
    </source>
</evidence>
<evidence type="ECO:0000313" key="12">
    <source>
        <dbReference type="EMBL" id="KXU96536.1"/>
    </source>
</evidence>
<evidence type="ECO:0000256" key="7">
    <source>
        <dbReference type="ARBA" id="ARBA00023306"/>
    </source>
</evidence>
<dbReference type="Proteomes" id="UP000075312">
    <property type="component" value="Unassembled WGS sequence"/>
</dbReference>
<feature type="region of interest" description="Disordered" evidence="9">
    <location>
        <begin position="134"/>
        <end position="154"/>
    </location>
</feature>
<feature type="chain" id="PRO_5014247877" description="Peptidoglycan-associated lipoprotein" evidence="10">
    <location>
        <begin position="20"/>
        <end position="160"/>
    </location>
</feature>
<dbReference type="EMBL" id="LHZY01000005">
    <property type="protein sequence ID" value="KXV72539.1"/>
    <property type="molecule type" value="Genomic_DNA"/>
</dbReference>
<evidence type="ECO:0000313" key="17">
    <source>
        <dbReference type="Proteomes" id="UP000075462"/>
    </source>
</evidence>
<sequence length="160" mass="16883">MRLKYIAALSMVALLSACAHEKANTGDSNGAATTAVQPSGPVPGSEEDLVATAGDRVLFALNKSGLTSEAQATLDKQASWLAQYPQVNVEVAGNCDDRGTEEYNIALGQRRANAARDYLVAKGVASSRISTISYGKDRPTQEGDDESAWAQNRNAITAVH</sequence>
<dbReference type="PANTHER" id="PTHR30329:SF21">
    <property type="entry name" value="LIPOPROTEIN YIAD-RELATED"/>
    <property type="match status" value="1"/>
</dbReference>
<dbReference type="Proteomes" id="UP000075473">
    <property type="component" value="Unassembled WGS sequence"/>
</dbReference>
<dbReference type="CDD" id="cd07185">
    <property type="entry name" value="OmpA_C-like"/>
    <property type="match status" value="1"/>
</dbReference>
<evidence type="ECO:0000259" key="11">
    <source>
        <dbReference type="PROSITE" id="PS51123"/>
    </source>
</evidence>
<evidence type="ECO:0000313" key="19">
    <source>
        <dbReference type="Proteomes" id="UP001523543"/>
    </source>
</evidence>
<feature type="region of interest" description="Disordered" evidence="9">
    <location>
        <begin position="26"/>
        <end position="46"/>
    </location>
</feature>
<dbReference type="PROSITE" id="PS51123">
    <property type="entry name" value="OMPA_2"/>
    <property type="match status" value="1"/>
</dbReference>
<keyword evidence="7 8" id="KW-0131">Cell cycle</keyword>
<accession>A0A149QHF9</accession>
<comment type="subunit">
    <text evidence="8">The Tol-Pal system is composed of five core proteins: the inner membrane proteins TolA, TolQ and TolR, the periplasmic protein TolB and the outer membrane protein Pal. They form a network linking the inner and outer membranes and the peptidoglycan layer.</text>
</comment>
<dbReference type="AlphaFoldDB" id="A0A149QHF9"/>
<evidence type="ECO:0000256" key="4">
    <source>
        <dbReference type="ARBA" id="ARBA00023139"/>
    </source>
</evidence>
<evidence type="ECO:0000256" key="1">
    <source>
        <dbReference type="ARBA" id="ARBA00022618"/>
    </source>
</evidence>
<feature type="compositionally biased region" description="Polar residues" evidence="9">
    <location>
        <begin position="26"/>
        <end position="37"/>
    </location>
</feature>
<dbReference type="HAMAP" id="MF_02204">
    <property type="entry name" value="Pal"/>
    <property type="match status" value="1"/>
</dbReference>
<evidence type="ECO:0000256" key="2">
    <source>
        <dbReference type="ARBA" id="ARBA00022729"/>
    </source>
</evidence>
<keyword evidence="19" id="KW-1185">Reference proteome</keyword>
<dbReference type="Proteomes" id="UP001523543">
    <property type="component" value="Unassembled WGS sequence"/>
</dbReference>
<dbReference type="InterPro" id="IPR014169">
    <property type="entry name" value="Pal_lipo_C"/>
</dbReference>
<keyword evidence="2 8" id="KW-0732">Signal</keyword>
<dbReference type="InterPro" id="IPR036737">
    <property type="entry name" value="OmpA-like_sf"/>
</dbReference>
<evidence type="ECO:0000313" key="18">
    <source>
        <dbReference type="Proteomes" id="UP000075473"/>
    </source>
</evidence>
<comment type="subcellular location">
    <subcellularLocation>
        <location evidence="8">Cell outer membrane</location>
        <topology evidence="8">Lipid-anchor</topology>
    </subcellularLocation>
</comment>
<evidence type="ECO:0000313" key="16">
    <source>
        <dbReference type="Proteomes" id="UP000075312"/>
    </source>
</evidence>
<reference evidence="15 19" key="2">
    <citation type="submission" date="2022-06" db="EMBL/GenBank/DDBJ databases">
        <title>Acetobacer genomes from food samples.</title>
        <authorList>
            <person name="Sombolestani A."/>
        </authorList>
    </citation>
    <scope>NUCLEOTIDE SEQUENCE [LARGE SCALE GENOMIC DNA]</scope>
    <source>
        <strain evidence="15 19">R-83281</strain>
    </source>
</reference>
<dbReference type="InterPro" id="IPR050330">
    <property type="entry name" value="Bact_OuterMem_StrucFunc"/>
</dbReference>
<dbReference type="GO" id="GO:0051301">
    <property type="term" value="P:cell division"/>
    <property type="evidence" value="ECO:0007669"/>
    <property type="project" value="UniProtKB-UniRule"/>
</dbReference>
<dbReference type="PRINTS" id="PR01021">
    <property type="entry name" value="OMPADOMAIN"/>
</dbReference>
<dbReference type="Proteomes" id="UP000075462">
    <property type="component" value="Unassembled WGS sequence"/>
</dbReference>
<dbReference type="InterPro" id="IPR039001">
    <property type="entry name" value="Pal"/>
</dbReference>
<name>A0A149QHF9_9PROT</name>
<evidence type="ECO:0000256" key="3">
    <source>
        <dbReference type="ARBA" id="ARBA00023136"/>
    </source>
</evidence>
<dbReference type="NCBIfam" id="TIGR02802">
    <property type="entry name" value="Pal_lipo"/>
    <property type="match status" value="1"/>
</dbReference>
<dbReference type="RefSeq" id="WP_062141360.1">
    <property type="nucleotide sequence ID" value="NZ_JAMYZR010000002.1"/>
</dbReference>
<dbReference type="OrthoDB" id="9809164at2"/>
<dbReference type="GO" id="GO:0009279">
    <property type="term" value="C:cell outer membrane"/>
    <property type="evidence" value="ECO:0007669"/>
    <property type="project" value="UniProtKB-SubCell"/>
</dbReference>
<keyword evidence="4 8" id="KW-0564">Palmitate</keyword>
<dbReference type="Gene3D" id="3.30.1330.60">
    <property type="entry name" value="OmpA-like domain"/>
    <property type="match status" value="1"/>
</dbReference>
<dbReference type="EMBL" id="LIAA01000029">
    <property type="protein sequence ID" value="KXV77777.1"/>
    <property type="molecule type" value="Genomic_DNA"/>
</dbReference>
<comment type="function">
    <text evidence="8">Part of the Tol-Pal system, which plays a role in outer membrane invagination during cell division and is important for maintaining outer membrane integrity.</text>
</comment>
<evidence type="ECO:0000313" key="14">
    <source>
        <dbReference type="EMBL" id="KXV77777.1"/>
    </source>
</evidence>
<protein>
    <recommendedName>
        <fullName evidence="8">Peptidoglycan-associated lipoprotein</fullName>
        <shortName evidence="8">PAL</shortName>
    </recommendedName>
</protein>
<dbReference type="PATRIC" id="fig|178900.5.peg.1482"/>
<dbReference type="InterPro" id="IPR006664">
    <property type="entry name" value="OMP_bac"/>
</dbReference>
<keyword evidence="5 8" id="KW-0998">Cell outer membrane</keyword>
<evidence type="ECO:0000313" key="15">
    <source>
        <dbReference type="EMBL" id="MCP1244932.1"/>
    </source>
</evidence>
<keyword evidence="6 8" id="KW-0449">Lipoprotein</keyword>
<feature type="domain" description="OmpA-like" evidence="11">
    <location>
        <begin position="46"/>
        <end position="160"/>
    </location>
</feature>
<dbReference type="PROSITE" id="PS51257">
    <property type="entry name" value="PROKAR_LIPOPROTEIN"/>
    <property type="match status" value="1"/>
</dbReference>
<proteinExistence type="inferred from homology"/>
<gene>
    <name evidence="8 15" type="primary">pal</name>
    <name evidence="12" type="ORF">AD928_04565</name>
    <name evidence="13" type="ORF">AD952_03860</name>
    <name evidence="14" type="ORF">AD954_05870</name>
    <name evidence="15" type="ORF">NKW54_03125</name>
</gene>
<dbReference type="EMBL" id="JAMYZR010000002">
    <property type="protein sequence ID" value="MCP1244932.1"/>
    <property type="molecule type" value="Genomic_DNA"/>
</dbReference>
<evidence type="ECO:0000256" key="10">
    <source>
        <dbReference type="SAM" id="SignalP"/>
    </source>
</evidence>
<reference evidence="16 17" key="1">
    <citation type="submission" date="2015-06" db="EMBL/GenBank/DDBJ databases">
        <title>Improved classification and identification of acetic acid bacteria using matrix-assisted laser desorption/ionization time-of-flight mass spectrometry; Gluconobacter nephelii and Gluconobacter uchimurae are later heterotypic synonyms of Gluconobacter japonicus and Gluconobacter oxydans, respectively.</title>
        <authorList>
            <person name="Li L."/>
            <person name="Cleenwerck I."/>
            <person name="De Vuyst L."/>
            <person name="Vandamme P."/>
        </authorList>
    </citation>
    <scope>NUCLEOTIDE SEQUENCE [LARGE SCALE GENOMIC DNA]</scope>
    <source>
        <strain evidence="14 17">LMG 1545</strain>
        <strain evidence="13 16">LMG 1608</strain>
        <strain evidence="12 18">LMG 1625</strain>
    </source>
</reference>
<keyword evidence="3 8" id="KW-0472">Membrane</keyword>
<keyword evidence="1 8" id="KW-0132">Cell division</keyword>
<comment type="caution">
    <text evidence="12">The sequence shown here is derived from an EMBL/GenBank/DDBJ whole genome shotgun (WGS) entry which is preliminary data.</text>
</comment>
<feature type="signal peptide" evidence="10">
    <location>
        <begin position="1"/>
        <end position="19"/>
    </location>
</feature>
<dbReference type="SUPFAM" id="SSF103088">
    <property type="entry name" value="OmpA-like"/>
    <property type="match status" value="1"/>
</dbReference>
<dbReference type="Pfam" id="PF00691">
    <property type="entry name" value="OmpA"/>
    <property type="match status" value="1"/>
</dbReference>
<evidence type="ECO:0000256" key="5">
    <source>
        <dbReference type="ARBA" id="ARBA00023237"/>
    </source>
</evidence>
<dbReference type="EMBL" id="LHZA01000127">
    <property type="protein sequence ID" value="KXU96536.1"/>
    <property type="molecule type" value="Genomic_DNA"/>
</dbReference>
<evidence type="ECO:0000256" key="6">
    <source>
        <dbReference type="ARBA" id="ARBA00023288"/>
    </source>
</evidence>
<evidence type="ECO:0000256" key="8">
    <source>
        <dbReference type="HAMAP-Rule" id="MF_02204"/>
    </source>
</evidence>
<comment type="similarity">
    <text evidence="8">Belongs to the Pal lipoprotein family.</text>
</comment>
<dbReference type="PANTHER" id="PTHR30329">
    <property type="entry name" value="STATOR ELEMENT OF FLAGELLAR MOTOR COMPLEX"/>
    <property type="match status" value="1"/>
</dbReference>
<dbReference type="InterPro" id="IPR006665">
    <property type="entry name" value="OmpA-like"/>
</dbReference>
<evidence type="ECO:0000256" key="9">
    <source>
        <dbReference type="SAM" id="MobiDB-lite"/>
    </source>
</evidence>